<evidence type="ECO:0000256" key="2">
    <source>
        <dbReference type="ARBA" id="ARBA00010276"/>
    </source>
</evidence>
<dbReference type="RefSeq" id="XP_005847283.1">
    <property type="nucleotide sequence ID" value="XM_005847221.1"/>
</dbReference>
<feature type="transmembrane region" description="Helical" evidence="8">
    <location>
        <begin position="511"/>
        <end position="540"/>
    </location>
</feature>
<dbReference type="InterPro" id="IPR001305">
    <property type="entry name" value="HSP_DnaJ_Cys-rich_dom"/>
</dbReference>
<dbReference type="InterPro" id="IPR036410">
    <property type="entry name" value="HSP_DnaJ_Cys-rich_dom_sf"/>
</dbReference>
<dbReference type="InterPro" id="IPR045035">
    <property type="entry name" value="YSL-like"/>
</dbReference>
<feature type="transmembrane region" description="Helical" evidence="8">
    <location>
        <begin position="686"/>
        <end position="706"/>
    </location>
</feature>
<evidence type="ECO:0000256" key="7">
    <source>
        <dbReference type="SAM" id="MobiDB-lite"/>
    </source>
</evidence>
<dbReference type="Proteomes" id="UP000008141">
    <property type="component" value="Unassembled WGS sequence"/>
</dbReference>
<feature type="region of interest" description="Disordered" evidence="7">
    <location>
        <begin position="1"/>
        <end position="85"/>
    </location>
</feature>
<keyword evidence="4 8" id="KW-0812">Transmembrane</keyword>
<gene>
    <name evidence="9" type="ORF">CHLNCDRAFT_57961</name>
</gene>
<keyword evidence="3" id="KW-0813">Transport</keyword>
<dbReference type="eggNOG" id="ENOG502QQ2H">
    <property type="taxonomic scope" value="Eukaryota"/>
</dbReference>
<keyword evidence="6 8" id="KW-0472">Membrane</keyword>
<evidence type="ECO:0000256" key="6">
    <source>
        <dbReference type="ARBA" id="ARBA00023136"/>
    </source>
</evidence>
<dbReference type="GeneID" id="17354748"/>
<dbReference type="FunCoup" id="E1ZFS8">
    <property type="interactions" value="718"/>
</dbReference>
<evidence type="ECO:0000256" key="1">
    <source>
        <dbReference type="ARBA" id="ARBA00004141"/>
    </source>
</evidence>
<feature type="transmembrane region" description="Helical" evidence="8">
    <location>
        <begin position="846"/>
        <end position="871"/>
    </location>
</feature>
<dbReference type="Pfam" id="PF03169">
    <property type="entry name" value="OPT"/>
    <property type="match status" value="2"/>
</dbReference>
<dbReference type="GO" id="GO:0005774">
    <property type="term" value="C:vacuolar membrane"/>
    <property type="evidence" value="ECO:0007669"/>
    <property type="project" value="TreeGrafter"/>
</dbReference>
<evidence type="ECO:0000256" key="5">
    <source>
        <dbReference type="ARBA" id="ARBA00022989"/>
    </source>
</evidence>
<reference evidence="9 10" key="1">
    <citation type="journal article" date="2010" name="Plant Cell">
        <title>The Chlorella variabilis NC64A genome reveals adaptation to photosymbiosis, coevolution with viruses, and cryptic sex.</title>
        <authorList>
            <person name="Blanc G."/>
            <person name="Duncan G."/>
            <person name="Agarkova I."/>
            <person name="Borodovsky M."/>
            <person name="Gurnon J."/>
            <person name="Kuo A."/>
            <person name="Lindquist E."/>
            <person name="Lucas S."/>
            <person name="Pangilinan J."/>
            <person name="Polle J."/>
            <person name="Salamov A."/>
            <person name="Terry A."/>
            <person name="Yamada T."/>
            <person name="Dunigan D.D."/>
            <person name="Grigoriev I.V."/>
            <person name="Claverie J.M."/>
            <person name="Van Etten J.L."/>
        </authorList>
    </citation>
    <scope>NUCLEOTIDE SEQUENCE [LARGE SCALE GENOMIC DNA]</scope>
    <source>
        <strain evidence="9 10">NC64A</strain>
    </source>
</reference>
<keyword evidence="10" id="KW-1185">Reference proteome</keyword>
<evidence type="ECO:0000313" key="10">
    <source>
        <dbReference type="Proteomes" id="UP000008141"/>
    </source>
</evidence>
<dbReference type="PANTHER" id="PTHR31645">
    <property type="entry name" value="OLIGOPEPTIDE TRANSPORTER YGL114W-RELATED"/>
    <property type="match status" value="1"/>
</dbReference>
<feature type="transmembrane region" description="Helical" evidence="8">
    <location>
        <begin position="877"/>
        <end position="904"/>
    </location>
</feature>
<dbReference type="InterPro" id="IPR004813">
    <property type="entry name" value="OPT"/>
</dbReference>
<sequence>MASLSASRWQRLPAHMPSAQRRQHHRRPPCRSLFDGTESSSSHSSSHDSSRSGNGASPPHDGRPQHTSITHPVPLFPEPQPSMRGPLLVETQPGIPTFQPFIADTPCPHCGGRGKVTCGDCRGKGRLNYRATAMLPQGVWPQWCPSCRASGRWCCPRCMGTGVRRQPIGFRILEEEQSLGRRSINFDFAFGGVTGGLAGGHLMGEAGAGGSFTQIKRAIKQRYAADTRQQVEDMEERASRRLSSAVEMALEEPIPEEPTLAEEVAKLPPWRSTITPRALLIGAVLGAAFSIISLKLGLTTGVIPSLNIAAGLLGYFFLGGLSKFLAALKIGGQPMTRQEDVVVPSLGRLIPYMFCLALFGIFMLVGLRKQLILKYQLPYPSGTATGLMINSFFTADGGAAAKRQLSSMGKWFSFSFLFSFWKWFFTGNGDCGTVSGGFGVFPTFGLQALDWTWNFDFSQNYVGVGMLCPQIVSWSILFGAIISWGLMWPLISEQEGNWYPAGLSSTDFRGLYAYKVFIAIAVFIADGVYICIKLGILSYISVKKRRQAERAAAEQVAEIERRLSSVTAAAPPPAGVRPPGAGPAAGQGEGKGKDLVGEDGEEEEDGGHKLMAGESEFERALRRHVFVKDEIPWWVGLAGYGAMLAVAVGVIPELYAPAKWYYVLVAGFLAAPLAFANAYGAGLTDWNMASLYGKLAIFLFAAWAGLDAGGVITGLAVCGVMFASVGAASDLMQDFRTGYLTLSSPRAMFTAQLVGAVMGCVIAPLCFWLFWSAFPIGVPGSQYPAPYGTIYRGMAIVGVEGVSVLPTNCLALCGGFAGIAIVFDLMRDFLPHKYGRLVPLPMCMALPFYLGAWLAVDMIIGAIIMLVWQWANAAECQLLSAAVASGLIAGDGIWTIPAAILAIANVNPPMCMGFAPNGWTASSP</sequence>
<dbReference type="SUPFAM" id="SSF57938">
    <property type="entry name" value="DnaJ/Hsp40 cysteine-rich domain"/>
    <property type="match status" value="1"/>
</dbReference>
<dbReference type="KEGG" id="cvr:CHLNCDRAFT_57961"/>
<feature type="transmembrane region" description="Helical" evidence="8">
    <location>
        <begin position="660"/>
        <end position="679"/>
    </location>
</feature>
<evidence type="ECO:0000256" key="3">
    <source>
        <dbReference type="ARBA" id="ARBA00022448"/>
    </source>
</evidence>
<dbReference type="GO" id="GO:0031072">
    <property type="term" value="F:heat shock protein binding"/>
    <property type="evidence" value="ECO:0007669"/>
    <property type="project" value="InterPro"/>
</dbReference>
<feature type="region of interest" description="Disordered" evidence="7">
    <location>
        <begin position="569"/>
        <end position="608"/>
    </location>
</feature>
<feature type="transmembrane region" description="Helical" evidence="8">
    <location>
        <begin position="350"/>
        <end position="367"/>
    </location>
</feature>
<dbReference type="EMBL" id="GL433845">
    <property type="protein sequence ID" value="EFN55181.1"/>
    <property type="molecule type" value="Genomic_DNA"/>
</dbReference>
<feature type="transmembrane region" description="Helical" evidence="8">
    <location>
        <begin position="471"/>
        <end position="491"/>
    </location>
</feature>
<dbReference type="OrthoDB" id="627262at2759"/>
<protein>
    <recommendedName>
        <fullName evidence="11">CR-type domain-containing protein</fullName>
    </recommendedName>
</protein>
<dbReference type="STRING" id="554065.E1ZFS8"/>
<evidence type="ECO:0000256" key="8">
    <source>
        <dbReference type="SAM" id="Phobius"/>
    </source>
</evidence>
<dbReference type="AlphaFoldDB" id="E1ZFS8"/>
<feature type="transmembrane region" description="Helical" evidence="8">
    <location>
        <begin position="753"/>
        <end position="774"/>
    </location>
</feature>
<evidence type="ECO:0000313" key="9">
    <source>
        <dbReference type="EMBL" id="EFN55181.1"/>
    </source>
</evidence>
<accession>E1ZFS8</accession>
<proteinExistence type="inferred from homology"/>
<feature type="transmembrane region" description="Helical" evidence="8">
    <location>
        <begin position="631"/>
        <end position="654"/>
    </location>
</feature>
<dbReference type="GO" id="GO:0035673">
    <property type="term" value="F:oligopeptide transmembrane transporter activity"/>
    <property type="evidence" value="ECO:0007669"/>
    <property type="project" value="InterPro"/>
</dbReference>
<dbReference type="InParanoid" id="E1ZFS8"/>
<dbReference type="NCBIfam" id="TIGR00728">
    <property type="entry name" value="OPT_sfam"/>
    <property type="match status" value="1"/>
</dbReference>
<feature type="transmembrane region" description="Helical" evidence="8">
    <location>
        <begin position="794"/>
        <end position="825"/>
    </location>
</feature>
<dbReference type="GO" id="GO:0051082">
    <property type="term" value="F:unfolded protein binding"/>
    <property type="evidence" value="ECO:0007669"/>
    <property type="project" value="InterPro"/>
</dbReference>
<dbReference type="PANTHER" id="PTHR31645:SF0">
    <property type="entry name" value="OLIGOPEPTIDE TRANSPORTER YGL114W-RELATED"/>
    <property type="match status" value="1"/>
</dbReference>
<feature type="transmembrane region" description="Helical" evidence="8">
    <location>
        <begin position="278"/>
        <end position="298"/>
    </location>
</feature>
<organism evidence="10">
    <name type="scientific">Chlorella variabilis</name>
    <name type="common">Green alga</name>
    <dbReference type="NCBI Taxonomy" id="554065"/>
    <lineage>
        <taxon>Eukaryota</taxon>
        <taxon>Viridiplantae</taxon>
        <taxon>Chlorophyta</taxon>
        <taxon>core chlorophytes</taxon>
        <taxon>Trebouxiophyceae</taxon>
        <taxon>Chlorellales</taxon>
        <taxon>Chlorellaceae</taxon>
        <taxon>Chlorella clade</taxon>
        <taxon>Chlorella</taxon>
    </lineage>
</organism>
<evidence type="ECO:0000256" key="4">
    <source>
        <dbReference type="ARBA" id="ARBA00022692"/>
    </source>
</evidence>
<name>E1ZFS8_CHLVA</name>
<comment type="similarity">
    <text evidence="2">Belongs to the YSL (TC 2.A.67.2) family.</text>
</comment>
<comment type="subcellular location">
    <subcellularLocation>
        <location evidence="1">Membrane</location>
        <topology evidence="1">Multi-pass membrane protein</topology>
    </subcellularLocation>
</comment>
<dbReference type="CDD" id="cd10719">
    <property type="entry name" value="DnaJ_zf"/>
    <property type="match status" value="1"/>
</dbReference>
<dbReference type="OMA" id="GIGMYLP"/>
<keyword evidence="5 8" id="KW-1133">Transmembrane helix</keyword>
<feature type="transmembrane region" description="Helical" evidence="8">
    <location>
        <begin position="310"/>
        <end position="330"/>
    </location>
</feature>
<evidence type="ECO:0008006" key="11">
    <source>
        <dbReference type="Google" id="ProtNLM"/>
    </source>
</evidence>